<keyword evidence="7" id="KW-1185">Reference proteome</keyword>
<reference evidence="5 7" key="1">
    <citation type="submission" date="2014-08" db="EMBL/GenBank/DDBJ databases">
        <authorList>
            <person name="Sisinthy S."/>
        </authorList>
    </citation>
    <scope>NUCLEOTIDE SEQUENCE [LARGE SCALE GENOMIC DNA]</scope>
    <source>
        <strain evidence="5 7">RuG17</strain>
    </source>
</reference>
<dbReference type="EMBL" id="JPXF01000013">
    <property type="protein sequence ID" value="KGJ79511.1"/>
    <property type="molecule type" value="Genomic_DNA"/>
</dbReference>
<evidence type="ECO:0000259" key="4">
    <source>
        <dbReference type="Pfam" id="PF13460"/>
    </source>
</evidence>
<dbReference type="PANTHER" id="PTHR47128">
    <property type="match status" value="1"/>
</dbReference>
<organism evidence="5 7">
    <name type="scientific">Cryobacterium roopkundense</name>
    <dbReference type="NCBI Taxonomy" id="1001240"/>
    <lineage>
        <taxon>Bacteria</taxon>
        <taxon>Bacillati</taxon>
        <taxon>Actinomycetota</taxon>
        <taxon>Actinomycetes</taxon>
        <taxon>Micrococcales</taxon>
        <taxon>Microbacteriaceae</taxon>
        <taxon>Cryobacterium</taxon>
    </lineage>
</organism>
<evidence type="ECO:0000313" key="7">
    <source>
        <dbReference type="Proteomes" id="UP000029864"/>
    </source>
</evidence>
<proteinExistence type="predicted"/>
<evidence type="ECO:0000256" key="3">
    <source>
        <dbReference type="SAM" id="MobiDB-lite"/>
    </source>
</evidence>
<dbReference type="GO" id="GO:0015979">
    <property type="term" value="P:photosynthesis"/>
    <property type="evidence" value="ECO:0007669"/>
    <property type="project" value="UniProtKB-KW"/>
</dbReference>
<dbReference type="InterPro" id="IPR016040">
    <property type="entry name" value="NAD(P)-bd_dom"/>
</dbReference>
<dbReference type="AlphaFoldDB" id="A0A099JMW8"/>
<dbReference type="RefSeq" id="WP_035835558.1">
    <property type="nucleotide sequence ID" value="NZ_JACHBQ010000001.1"/>
</dbReference>
<evidence type="ECO:0000313" key="5">
    <source>
        <dbReference type="EMBL" id="KGJ79511.1"/>
    </source>
</evidence>
<dbReference type="PANTHER" id="PTHR47128:SF2">
    <property type="entry name" value="PROTEIN HIGH CHLOROPHYLL FLUORESCENCE PHENOTYPE 244, CHLOROPLASTIC"/>
    <property type="match status" value="1"/>
</dbReference>
<dbReference type="Gene3D" id="3.40.50.720">
    <property type="entry name" value="NAD(P)-binding Rossmann-like Domain"/>
    <property type="match status" value="1"/>
</dbReference>
<keyword evidence="2" id="KW-0604">Photosystem II</keyword>
<gene>
    <name evidence="6" type="ORF">BJ997_001349</name>
    <name evidence="5" type="ORF">GY21_04920</name>
</gene>
<accession>A0A099JMW8</accession>
<dbReference type="Proteomes" id="UP000561726">
    <property type="component" value="Unassembled WGS sequence"/>
</dbReference>
<dbReference type="STRING" id="1001240.GY21_04920"/>
<feature type="domain" description="NAD(P)-binding" evidence="4">
    <location>
        <begin position="8"/>
        <end position="138"/>
    </location>
</feature>
<evidence type="ECO:0000313" key="6">
    <source>
        <dbReference type="EMBL" id="MBB5640801.1"/>
    </source>
</evidence>
<dbReference type="InterPro" id="IPR044256">
    <property type="entry name" value="HCF244-like"/>
</dbReference>
<evidence type="ECO:0000256" key="2">
    <source>
        <dbReference type="ARBA" id="ARBA00023276"/>
    </source>
</evidence>
<feature type="region of interest" description="Disordered" evidence="3">
    <location>
        <begin position="24"/>
        <end position="47"/>
    </location>
</feature>
<reference evidence="6 8" key="2">
    <citation type="submission" date="2020-08" db="EMBL/GenBank/DDBJ databases">
        <title>Sequencing the genomes of 1000 actinobacteria strains.</title>
        <authorList>
            <person name="Klenk H.-P."/>
        </authorList>
    </citation>
    <scope>NUCLEOTIDE SEQUENCE [LARGE SCALE GENOMIC DNA]</scope>
    <source>
        <strain evidence="6 8">DSM 21065</strain>
    </source>
</reference>
<keyword evidence="1" id="KW-0602">Photosynthesis</keyword>
<protein>
    <submittedName>
        <fullName evidence="6">Uncharacterized protein YbjT (DUF2867 family)</fullName>
    </submittedName>
</protein>
<sequence>MSSLLLTGATGTLGRAIDSLAPPRAARTLSRRPAPAGRAPATWAQGDLSTGEGLDAALTGVDTIIHCATNSRGGDARMTRRLVDAARRSATPPHLIYVSIVGVDRIPLGYYREKRATEDVVESSGLPFTIQRATQFHNLIFTIFTSQRQMPVVLAPSIRLQPIDVHYVADQLLALALTRGSGRVADIGGPQVVRASDLARATLKSIGTRRPVVPVLLPGATFAAFRAGHNLAPGNRLGTRTYDDFLAGLPV</sequence>
<dbReference type="Proteomes" id="UP000029864">
    <property type="component" value="Unassembled WGS sequence"/>
</dbReference>
<name>A0A099JMW8_9MICO</name>
<dbReference type="Pfam" id="PF13460">
    <property type="entry name" value="NAD_binding_10"/>
    <property type="match status" value="1"/>
</dbReference>
<dbReference type="eggNOG" id="COG0702">
    <property type="taxonomic scope" value="Bacteria"/>
</dbReference>
<dbReference type="OrthoDB" id="9771302at2"/>
<evidence type="ECO:0000313" key="8">
    <source>
        <dbReference type="Proteomes" id="UP000561726"/>
    </source>
</evidence>
<evidence type="ECO:0000256" key="1">
    <source>
        <dbReference type="ARBA" id="ARBA00022531"/>
    </source>
</evidence>
<feature type="compositionally biased region" description="Low complexity" evidence="3">
    <location>
        <begin position="31"/>
        <end position="41"/>
    </location>
</feature>
<dbReference type="EMBL" id="JACHBQ010000001">
    <property type="protein sequence ID" value="MBB5640801.1"/>
    <property type="molecule type" value="Genomic_DNA"/>
</dbReference>
<dbReference type="GO" id="GO:0009523">
    <property type="term" value="C:photosystem II"/>
    <property type="evidence" value="ECO:0007669"/>
    <property type="project" value="UniProtKB-KW"/>
</dbReference>
<comment type="caution">
    <text evidence="5">The sequence shown here is derived from an EMBL/GenBank/DDBJ whole genome shotgun (WGS) entry which is preliminary data.</text>
</comment>
<dbReference type="SUPFAM" id="SSF51735">
    <property type="entry name" value="NAD(P)-binding Rossmann-fold domains"/>
    <property type="match status" value="1"/>
</dbReference>
<dbReference type="InterPro" id="IPR036291">
    <property type="entry name" value="NAD(P)-bd_dom_sf"/>
</dbReference>